<comment type="caution">
    <text evidence="1">The sequence shown here is derived from an EMBL/GenBank/DDBJ whole genome shotgun (WGS) entry which is preliminary data.</text>
</comment>
<evidence type="ECO:0000313" key="1">
    <source>
        <dbReference type="EMBL" id="EGH35450.1"/>
    </source>
</evidence>
<feature type="non-terminal residue" evidence="1">
    <location>
        <position position="1"/>
    </location>
</feature>
<evidence type="ECO:0000313" key="2">
    <source>
        <dbReference type="Proteomes" id="UP000004471"/>
    </source>
</evidence>
<dbReference type="EMBL" id="AEAH01003641">
    <property type="protein sequence ID" value="EGH35450.1"/>
    <property type="molecule type" value="Genomic_DNA"/>
</dbReference>
<sequence>VALIRTLLIGQILLDSKARIAIDHTMLAKLKNWISEWQVLNKQISD</sequence>
<name>F3FZ08_PSESX</name>
<protein>
    <submittedName>
        <fullName evidence="1">Uncharacterized protein</fullName>
    </submittedName>
</protein>
<feature type="non-terminal residue" evidence="1">
    <location>
        <position position="46"/>
    </location>
</feature>
<gene>
    <name evidence="1" type="ORF">PSYJA_43136</name>
</gene>
<dbReference type="Proteomes" id="UP000004471">
    <property type="component" value="Unassembled WGS sequence"/>
</dbReference>
<dbReference type="AlphaFoldDB" id="F3FZ08"/>
<reference evidence="1 2" key="1">
    <citation type="journal article" date="2011" name="PLoS Pathog.">
        <title>Dynamic evolution of pathogenicity revealed by sequencing and comparative genomics of 19 Pseudomonas syringae isolates.</title>
        <authorList>
            <person name="Baltrus D.A."/>
            <person name="Nishimura M.T."/>
            <person name="Romanchuk A."/>
            <person name="Chang J.H."/>
            <person name="Mukhtar M.S."/>
            <person name="Cherkis K."/>
            <person name="Roach J."/>
            <person name="Grant S.R."/>
            <person name="Jones C.D."/>
            <person name="Dangl J.L."/>
        </authorList>
    </citation>
    <scope>NUCLEOTIDE SEQUENCE [LARGE SCALE GENOMIC DNA]</scope>
    <source>
        <strain evidence="2">M301072PT</strain>
    </source>
</reference>
<proteinExistence type="predicted"/>
<organism evidence="1 2">
    <name type="scientific">Pseudomonas syringae pv. japonica str. M301072</name>
    <dbReference type="NCBI Taxonomy" id="629262"/>
    <lineage>
        <taxon>Bacteria</taxon>
        <taxon>Pseudomonadati</taxon>
        <taxon>Pseudomonadota</taxon>
        <taxon>Gammaproteobacteria</taxon>
        <taxon>Pseudomonadales</taxon>
        <taxon>Pseudomonadaceae</taxon>
        <taxon>Pseudomonas</taxon>
        <taxon>Pseudomonas syringae</taxon>
    </lineage>
</organism>
<accession>F3FZ08</accession>